<dbReference type="OrthoDB" id="9808360at2"/>
<dbReference type="GO" id="GO:0003677">
    <property type="term" value="F:DNA binding"/>
    <property type="evidence" value="ECO:0007669"/>
    <property type="project" value="UniProtKB-KW"/>
</dbReference>
<dbReference type="NCBIfam" id="TIGR00738">
    <property type="entry name" value="rrf2_super"/>
    <property type="match status" value="1"/>
</dbReference>
<dbReference type="SUPFAM" id="SSF46785">
    <property type="entry name" value="Winged helix' DNA-binding domain"/>
    <property type="match status" value="1"/>
</dbReference>
<protein>
    <submittedName>
        <fullName evidence="2">Rrf2 family transcriptional regulator</fullName>
    </submittedName>
</protein>
<dbReference type="EMBL" id="CP039381">
    <property type="protein sequence ID" value="QCT06090.1"/>
    <property type="molecule type" value="Genomic_DNA"/>
</dbReference>
<organism evidence="2 3">
    <name type="scientific">Ruminococcus bovis</name>
    <dbReference type="NCBI Taxonomy" id="2564099"/>
    <lineage>
        <taxon>Bacteria</taxon>
        <taxon>Bacillati</taxon>
        <taxon>Bacillota</taxon>
        <taxon>Clostridia</taxon>
        <taxon>Eubacteriales</taxon>
        <taxon>Oscillospiraceae</taxon>
        <taxon>Ruminococcus</taxon>
    </lineage>
</organism>
<evidence type="ECO:0000256" key="1">
    <source>
        <dbReference type="ARBA" id="ARBA00023125"/>
    </source>
</evidence>
<dbReference type="PROSITE" id="PS51197">
    <property type="entry name" value="HTH_RRF2_2"/>
    <property type="match status" value="1"/>
</dbReference>
<gene>
    <name evidence="2" type="ORF">E5Z56_01330</name>
</gene>
<dbReference type="InterPro" id="IPR000944">
    <property type="entry name" value="Tscrpt_reg_Rrf2"/>
</dbReference>
<name>A0A4P8XVW9_9FIRM</name>
<evidence type="ECO:0000313" key="3">
    <source>
        <dbReference type="Proteomes" id="UP000301475"/>
    </source>
</evidence>
<dbReference type="Proteomes" id="UP000301475">
    <property type="component" value="Chromosome"/>
</dbReference>
<proteinExistence type="predicted"/>
<accession>A0A4P8XVW9</accession>
<reference evidence="2 3" key="1">
    <citation type="submission" date="2019-04" db="EMBL/GenBank/DDBJ databases">
        <authorList>
            <person name="Embree M."/>
            <person name="Gaffney J.R."/>
        </authorList>
    </citation>
    <scope>NUCLEOTIDE SEQUENCE [LARGE SCALE GENOMIC DNA]</scope>
    <source>
        <strain evidence="2 3">JE7A12</strain>
    </source>
</reference>
<dbReference type="Gene3D" id="1.10.10.10">
    <property type="entry name" value="Winged helix-like DNA-binding domain superfamily/Winged helix DNA-binding domain"/>
    <property type="match status" value="1"/>
</dbReference>
<dbReference type="Pfam" id="PF02082">
    <property type="entry name" value="Rrf2"/>
    <property type="match status" value="1"/>
</dbReference>
<dbReference type="GO" id="GO:0003700">
    <property type="term" value="F:DNA-binding transcription factor activity"/>
    <property type="evidence" value="ECO:0007669"/>
    <property type="project" value="TreeGrafter"/>
</dbReference>
<dbReference type="PANTHER" id="PTHR33221">
    <property type="entry name" value="WINGED HELIX-TURN-HELIX TRANSCRIPTIONAL REGULATOR, RRF2 FAMILY"/>
    <property type="match status" value="1"/>
</dbReference>
<dbReference type="PANTHER" id="PTHR33221:SF5">
    <property type="entry name" value="HTH-TYPE TRANSCRIPTIONAL REGULATOR ISCR"/>
    <property type="match status" value="1"/>
</dbReference>
<dbReference type="InterPro" id="IPR036388">
    <property type="entry name" value="WH-like_DNA-bd_sf"/>
</dbReference>
<dbReference type="RefSeq" id="WP_138156186.1">
    <property type="nucleotide sequence ID" value="NZ_CP039381.1"/>
</dbReference>
<dbReference type="AlphaFoldDB" id="A0A4P8XVW9"/>
<keyword evidence="1" id="KW-0238">DNA-binding</keyword>
<dbReference type="KEGG" id="ruj:E5Z56_01330"/>
<evidence type="ECO:0000313" key="2">
    <source>
        <dbReference type="EMBL" id="QCT06090.1"/>
    </source>
</evidence>
<keyword evidence="3" id="KW-1185">Reference proteome</keyword>
<dbReference type="InterPro" id="IPR036390">
    <property type="entry name" value="WH_DNA-bd_sf"/>
</dbReference>
<sequence>MKVSTKGRYALRILIDLAINAKDGYISIKSISERQKISIKYMETIVGMLNKGGFLNSLRGHSGGYKLSRPADNIVVGDVLRFIEGSLAPIPCLETEENTCELASMCQTLPFWKGLYNVVTNYVDKFTIEDLIEMNDANKGDFYCI</sequence>
<dbReference type="GO" id="GO:0005829">
    <property type="term" value="C:cytosol"/>
    <property type="evidence" value="ECO:0007669"/>
    <property type="project" value="TreeGrafter"/>
</dbReference>